<evidence type="ECO:0000256" key="1">
    <source>
        <dbReference type="SAM" id="SignalP"/>
    </source>
</evidence>
<dbReference type="RefSeq" id="WP_284218191.1">
    <property type="nucleotide sequence ID" value="NZ_BSOT01000006.1"/>
</dbReference>
<protein>
    <recommendedName>
        <fullName evidence="4">Transporter substrate-binding domain-containing protein</fullName>
    </recommendedName>
</protein>
<evidence type="ECO:0008006" key="4">
    <source>
        <dbReference type="Google" id="ProtNLM"/>
    </source>
</evidence>
<keyword evidence="3" id="KW-1185">Reference proteome</keyword>
<proteinExistence type="predicted"/>
<reference evidence="2" key="1">
    <citation type="journal article" date="2014" name="Int. J. Syst. Evol. Microbiol.">
        <title>Complete genome sequence of Corynebacterium casei LMG S-19264T (=DSM 44701T), isolated from a smear-ripened cheese.</title>
        <authorList>
            <consortium name="US DOE Joint Genome Institute (JGI-PGF)"/>
            <person name="Walter F."/>
            <person name="Albersmeier A."/>
            <person name="Kalinowski J."/>
            <person name="Ruckert C."/>
        </authorList>
    </citation>
    <scope>NUCLEOTIDE SEQUENCE</scope>
    <source>
        <strain evidence="2">NBRC 110023</strain>
    </source>
</reference>
<sequence>MRFVVKIVFLVLWAQVTLASSDLVIHTTPVNPQHADLHEILIKSYERLNVPVIFTTLPYTRGSVSANYGVIDGLDLRLESHAADYTNLVKVEYPVYVSNIVLVIDKQLCINCSSMAISSIASVSGYNFQSHFKQDVLTDLSSLEFADHAKLFRFFDGRRVEGMVVGDIFLPQKYIDNPRYQIVRLTSQKVFHYLHEKHAGLAKKLAHNFERLNEVIARELKTGASNLGQSLQAPPAMRTNVVLNIQAEVN</sequence>
<evidence type="ECO:0000313" key="2">
    <source>
        <dbReference type="EMBL" id="GLR71860.1"/>
    </source>
</evidence>
<organism evidence="2 3">
    <name type="scientific">Agaribacter marinus</name>
    <dbReference type="NCBI Taxonomy" id="1431249"/>
    <lineage>
        <taxon>Bacteria</taxon>
        <taxon>Pseudomonadati</taxon>
        <taxon>Pseudomonadota</taxon>
        <taxon>Gammaproteobacteria</taxon>
        <taxon>Alteromonadales</taxon>
        <taxon>Alteromonadaceae</taxon>
        <taxon>Agaribacter</taxon>
    </lineage>
</organism>
<accession>A0AA37T5G9</accession>
<dbReference type="EMBL" id="BSOT01000006">
    <property type="protein sequence ID" value="GLR71860.1"/>
    <property type="molecule type" value="Genomic_DNA"/>
</dbReference>
<evidence type="ECO:0000313" key="3">
    <source>
        <dbReference type="Proteomes" id="UP001156601"/>
    </source>
</evidence>
<gene>
    <name evidence="2" type="ORF">GCM10007852_27680</name>
</gene>
<dbReference type="Proteomes" id="UP001156601">
    <property type="component" value="Unassembled WGS sequence"/>
</dbReference>
<feature type="chain" id="PRO_5041447937" description="Transporter substrate-binding domain-containing protein" evidence="1">
    <location>
        <begin position="20"/>
        <end position="250"/>
    </location>
</feature>
<name>A0AA37T5G9_9ALTE</name>
<feature type="signal peptide" evidence="1">
    <location>
        <begin position="1"/>
        <end position="19"/>
    </location>
</feature>
<dbReference type="AlphaFoldDB" id="A0AA37T5G9"/>
<comment type="caution">
    <text evidence="2">The sequence shown here is derived from an EMBL/GenBank/DDBJ whole genome shotgun (WGS) entry which is preliminary data.</text>
</comment>
<reference evidence="2" key="2">
    <citation type="submission" date="2023-01" db="EMBL/GenBank/DDBJ databases">
        <title>Draft genome sequence of Agaribacter marinus strain NBRC 110023.</title>
        <authorList>
            <person name="Sun Q."/>
            <person name="Mori K."/>
        </authorList>
    </citation>
    <scope>NUCLEOTIDE SEQUENCE</scope>
    <source>
        <strain evidence="2">NBRC 110023</strain>
    </source>
</reference>
<keyword evidence="1" id="KW-0732">Signal</keyword>